<dbReference type="PRINTS" id="PR01438">
    <property type="entry name" value="UNVRSLSTRESS"/>
</dbReference>
<dbReference type="PANTHER" id="PTHR46268:SF6">
    <property type="entry name" value="UNIVERSAL STRESS PROTEIN UP12"/>
    <property type="match status" value="1"/>
</dbReference>
<dbReference type="Gene3D" id="3.40.50.620">
    <property type="entry name" value="HUPs"/>
    <property type="match status" value="2"/>
</dbReference>
<dbReference type="SUPFAM" id="SSF52402">
    <property type="entry name" value="Adenine nucleotide alpha hydrolases-like"/>
    <property type="match status" value="2"/>
</dbReference>
<dbReference type="InterPro" id="IPR006016">
    <property type="entry name" value="UspA"/>
</dbReference>
<accession>A0A7W3PMF0</accession>
<proteinExistence type="inferred from homology"/>
<dbReference type="RefSeq" id="WP_167046220.1">
    <property type="nucleotide sequence ID" value="NZ_JAAOZB010000001.1"/>
</dbReference>
<keyword evidence="4" id="KW-1185">Reference proteome</keyword>
<comment type="similarity">
    <text evidence="1">Belongs to the universal stress protein A family.</text>
</comment>
<feature type="domain" description="UspA" evidence="2">
    <location>
        <begin position="145"/>
        <end position="281"/>
    </location>
</feature>
<reference evidence="3 4" key="1">
    <citation type="submission" date="2020-07" db="EMBL/GenBank/DDBJ databases">
        <title>Sequencing the genomes of 1000 actinobacteria strains.</title>
        <authorList>
            <person name="Klenk H.-P."/>
        </authorList>
    </citation>
    <scope>NUCLEOTIDE SEQUENCE [LARGE SCALE GENOMIC DNA]</scope>
    <source>
        <strain evidence="3 4">DSM 27576</strain>
    </source>
</reference>
<dbReference type="Proteomes" id="UP000526083">
    <property type="component" value="Unassembled WGS sequence"/>
</dbReference>
<evidence type="ECO:0000259" key="2">
    <source>
        <dbReference type="Pfam" id="PF00582"/>
    </source>
</evidence>
<evidence type="ECO:0000256" key="1">
    <source>
        <dbReference type="ARBA" id="ARBA00008791"/>
    </source>
</evidence>
<dbReference type="PANTHER" id="PTHR46268">
    <property type="entry name" value="STRESS RESPONSE PROTEIN NHAX"/>
    <property type="match status" value="1"/>
</dbReference>
<comment type="caution">
    <text evidence="3">The sequence shown here is derived from an EMBL/GenBank/DDBJ whole genome shotgun (WGS) entry which is preliminary data.</text>
</comment>
<protein>
    <submittedName>
        <fullName evidence="3">Nucleotide-binding universal stress UspA family protein</fullName>
    </submittedName>
</protein>
<dbReference type="AlphaFoldDB" id="A0A7W3PMF0"/>
<feature type="domain" description="UspA" evidence="2">
    <location>
        <begin position="1"/>
        <end position="133"/>
    </location>
</feature>
<organism evidence="3 4">
    <name type="scientific">Microbacterium halimionae</name>
    <dbReference type="NCBI Taxonomy" id="1526413"/>
    <lineage>
        <taxon>Bacteria</taxon>
        <taxon>Bacillati</taxon>
        <taxon>Actinomycetota</taxon>
        <taxon>Actinomycetes</taxon>
        <taxon>Micrococcales</taxon>
        <taxon>Microbacteriaceae</taxon>
        <taxon>Microbacterium</taxon>
    </lineage>
</organism>
<dbReference type="InterPro" id="IPR014729">
    <property type="entry name" value="Rossmann-like_a/b/a_fold"/>
</dbReference>
<gene>
    <name evidence="3" type="ORF">FHX48_001947</name>
</gene>
<name>A0A7W3PMF0_9MICO</name>
<dbReference type="EMBL" id="JACGWY010000003">
    <property type="protein sequence ID" value="MBA8816854.1"/>
    <property type="molecule type" value="Genomic_DNA"/>
</dbReference>
<dbReference type="Pfam" id="PF00582">
    <property type="entry name" value="Usp"/>
    <property type="match status" value="2"/>
</dbReference>
<dbReference type="InterPro" id="IPR006015">
    <property type="entry name" value="Universal_stress_UspA"/>
</dbReference>
<evidence type="ECO:0000313" key="3">
    <source>
        <dbReference type="EMBL" id="MBA8816854.1"/>
    </source>
</evidence>
<sequence length="281" mass="28697">MSETIIVGVTEAAASQRALDWAAHRAAADGADLLLSCIVGGAVGAVGEDEVLARAMDAAAVLLDAEITRISALIPGLSISTHVGSGNPTEELIEGSADATLLVIGIEPGARGRAGHHGARIAAGAHCPVVVVPSATVGEQGTRRGVVVGVDGSDVALTALQFAAAEATRLDEPLIAVSAWMPVFVSGDFGMYPDMYTTDLQGITEALVGDMVEKVRESHPDLVVETRIEEGDPATVINAAAESALMTVIGTHGRSGIARFLLGSVSEEVISHLKAPTAVVR</sequence>
<evidence type="ECO:0000313" key="4">
    <source>
        <dbReference type="Proteomes" id="UP000526083"/>
    </source>
</evidence>